<accession>A0A8J6C7K3</accession>
<proteinExistence type="predicted"/>
<evidence type="ECO:0000256" key="5">
    <source>
        <dbReference type="SAM" id="MobiDB-lite"/>
    </source>
</evidence>
<dbReference type="GO" id="GO:0005216">
    <property type="term" value="F:monoatomic ion channel activity"/>
    <property type="evidence" value="ECO:0007669"/>
    <property type="project" value="InterPro"/>
</dbReference>
<evidence type="ECO:0000259" key="7">
    <source>
        <dbReference type="Pfam" id="PF00520"/>
    </source>
</evidence>
<evidence type="ECO:0000256" key="6">
    <source>
        <dbReference type="SAM" id="Phobius"/>
    </source>
</evidence>
<feature type="domain" description="Ion transport" evidence="7">
    <location>
        <begin position="393"/>
        <end position="545"/>
    </location>
</feature>
<gene>
    <name evidence="8" type="ORF">KFE25_014438</name>
</gene>
<evidence type="ECO:0000313" key="9">
    <source>
        <dbReference type="Proteomes" id="UP000751190"/>
    </source>
</evidence>
<comment type="caution">
    <text evidence="8">The sequence shown here is derived from an EMBL/GenBank/DDBJ whole genome shotgun (WGS) entry which is preliminary data.</text>
</comment>
<evidence type="ECO:0000256" key="4">
    <source>
        <dbReference type="ARBA" id="ARBA00023136"/>
    </source>
</evidence>
<sequence length="860" mass="93326">MAHKKARGDSDDGGSGSRASVGRPHRDDRRGWLARPRPPAATRRKRRAVPHPFAHADLRVPAINDGQVLVPLRQALQELERREGTRGLVLFAAFFALFFSHTLNVLDATRGRRTIEWYAEAIKDSYALVGGEENGWCVWEQSGMDCYEPFARRGSVDAVITFLEHDLGRVLRGIKRSCPSCRLGLSVLDRDLRVLSLEQMICSDFDFAADFARDGDPSTTEPFPARNCTTSNPVWRASPEVSSAPCCNDVELGLASLTLVALDQIESTPSASLERLNGRERPAALEHFVTRSIGLDEPLVQVVVISPDMHAVGVSYRAAWKDERFLPRLVDSTVSYWSYFFRPTEPYLYAAAVFCALSSVHEVFEQMGAAHSARELAANLVHPFMLFVEYPTIVLPWVVEFALGPALDLRSYSLAVSIVELLMFMRLFQEGQVLPPFRLVVRTLIYALPQLLWFTVALVTAVCVFAGINMQLLGAVDDAYAEYGDAFLSMFSVVIEGAGNSGAAFDLSLTAANLMFLVTNLVLFLIVAQFFIAILVGSFDQTRESEGQRTAELSLPPGCDDVSEPISLSQHVRRFCAYQLGYRQWGVFAPSLHQRISALLREAEGRAEAASLGVEGEYVRGPLLFTQAQLVGALGDSVTDQLLLEYGAEVTYAHLVPDSALFRKLGPNERPREAQEAVGVEAAVLRAGSRATPSPGAHGPLRASVSPLDLPLVAETVPGGWRVAHECAPAPSRARVGDVMWGGANVAPPTPPPSTTAPSTLTASCTYALDGSADGAGAAHADGCCAAGAPGAEPPPRDGSSVLARFTQRSRSAPAARADGRRRVHGLRPPAVVRPRVVAAVRTVGGGRGWREWEPQPQRT</sequence>
<organism evidence="8 9">
    <name type="scientific">Diacronema lutheri</name>
    <name type="common">Unicellular marine alga</name>
    <name type="synonym">Monochrysis lutheri</name>
    <dbReference type="NCBI Taxonomy" id="2081491"/>
    <lineage>
        <taxon>Eukaryota</taxon>
        <taxon>Haptista</taxon>
        <taxon>Haptophyta</taxon>
        <taxon>Pavlovophyceae</taxon>
        <taxon>Pavlovales</taxon>
        <taxon>Pavlovaceae</taxon>
        <taxon>Diacronema</taxon>
    </lineage>
</organism>
<keyword evidence="4 6" id="KW-0472">Membrane</keyword>
<comment type="subcellular location">
    <subcellularLocation>
        <location evidence="1">Membrane</location>
        <topology evidence="1">Multi-pass membrane protein</topology>
    </subcellularLocation>
</comment>
<name>A0A8J6C7K3_DIALT</name>
<feature type="region of interest" description="Disordered" evidence="5">
    <location>
        <begin position="807"/>
        <end position="830"/>
    </location>
</feature>
<protein>
    <recommendedName>
        <fullName evidence="7">Ion transport domain-containing protein</fullName>
    </recommendedName>
</protein>
<keyword evidence="3 6" id="KW-1133">Transmembrane helix</keyword>
<dbReference type="Pfam" id="PF00520">
    <property type="entry name" value="Ion_trans"/>
    <property type="match status" value="1"/>
</dbReference>
<evidence type="ECO:0000256" key="2">
    <source>
        <dbReference type="ARBA" id="ARBA00022692"/>
    </source>
</evidence>
<feature type="transmembrane region" description="Helical" evidence="6">
    <location>
        <begin position="440"/>
        <end position="468"/>
    </location>
</feature>
<dbReference type="Proteomes" id="UP000751190">
    <property type="component" value="Unassembled WGS sequence"/>
</dbReference>
<dbReference type="Gene3D" id="1.10.287.70">
    <property type="match status" value="1"/>
</dbReference>
<feature type="region of interest" description="Disordered" evidence="5">
    <location>
        <begin position="1"/>
        <end position="48"/>
    </location>
</feature>
<keyword evidence="2 6" id="KW-0812">Transmembrane</keyword>
<dbReference type="EMBL" id="JAGTXO010000037">
    <property type="protein sequence ID" value="KAG8459875.1"/>
    <property type="molecule type" value="Genomic_DNA"/>
</dbReference>
<feature type="transmembrane region" description="Helical" evidence="6">
    <location>
        <begin position="514"/>
        <end position="539"/>
    </location>
</feature>
<dbReference type="AlphaFoldDB" id="A0A8J6C7K3"/>
<feature type="transmembrane region" description="Helical" evidence="6">
    <location>
        <begin position="87"/>
        <end position="106"/>
    </location>
</feature>
<evidence type="ECO:0000313" key="8">
    <source>
        <dbReference type="EMBL" id="KAG8459875.1"/>
    </source>
</evidence>
<dbReference type="InterPro" id="IPR005821">
    <property type="entry name" value="Ion_trans_dom"/>
</dbReference>
<evidence type="ECO:0000256" key="3">
    <source>
        <dbReference type="ARBA" id="ARBA00022989"/>
    </source>
</evidence>
<keyword evidence="9" id="KW-1185">Reference proteome</keyword>
<dbReference type="GO" id="GO:0016020">
    <property type="term" value="C:membrane"/>
    <property type="evidence" value="ECO:0007669"/>
    <property type="project" value="UniProtKB-SubCell"/>
</dbReference>
<reference evidence="8" key="1">
    <citation type="submission" date="2021-05" db="EMBL/GenBank/DDBJ databases">
        <title>The genome of the haptophyte Pavlova lutheri (Diacronema luteri, Pavlovales) - a model for lipid biosynthesis in eukaryotic algae.</title>
        <authorList>
            <person name="Hulatt C.J."/>
            <person name="Posewitz M.C."/>
        </authorList>
    </citation>
    <scope>NUCLEOTIDE SEQUENCE</scope>
    <source>
        <strain evidence="8">NIVA-4/92</strain>
    </source>
</reference>
<evidence type="ECO:0000256" key="1">
    <source>
        <dbReference type="ARBA" id="ARBA00004141"/>
    </source>
</evidence>